<comment type="caution">
    <text evidence="10">The sequence shown here is derived from an EMBL/GenBank/DDBJ whole genome shotgun (WGS) entry which is preliminary data.</text>
</comment>
<dbReference type="Pfam" id="PF13375">
    <property type="entry name" value="RnfC_N"/>
    <property type="match status" value="1"/>
</dbReference>
<dbReference type="InterPro" id="IPR017900">
    <property type="entry name" value="4Fe4S_Fe_S_CS"/>
</dbReference>
<evidence type="ECO:0000256" key="6">
    <source>
        <dbReference type="ARBA" id="ARBA00023004"/>
    </source>
</evidence>
<feature type="binding site" evidence="8">
    <location>
        <position position="443"/>
    </location>
    <ligand>
        <name>[4Fe-4S] cluster</name>
        <dbReference type="ChEBI" id="CHEBI:49883"/>
        <label>2</label>
    </ligand>
</feature>
<dbReference type="PROSITE" id="PS00198">
    <property type="entry name" value="4FE4S_FER_1"/>
    <property type="match status" value="1"/>
</dbReference>
<feature type="binding site" evidence="8">
    <location>
        <position position="408"/>
    </location>
    <ligand>
        <name>[4Fe-4S] cluster</name>
        <dbReference type="ChEBI" id="CHEBI:49883"/>
        <label>2</label>
    </ligand>
</feature>
<dbReference type="NCBIfam" id="TIGR01945">
    <property type="entry name" value="rnfC"/>
    <property type="match status" value="1"/>
</dbReference>
<evidence type="ECO:0000259" key="9">
    <source>
        <dbReference type="PROSITE" id="PS51379"/>
    </source>
</evidence>
<feature type="binding site" evidence="8">
    <location>
        <position position="398"/>
    </location>
    <ligand>
        <name>[4Fe-4S] cluster</name>
        <dbReference type="ChEBI" id="CHEBI:49883"/>
        <label>1</label>
    </ligand>
</feature>
<dbReference type="AlphaFoldDB" id="A0A0A1YKS0"/>
<dbReference type="eggNOG" id="COG4656">
    <property type="taxonomic scope" value="Bacteria"/>
</dbReference>
<comment type="similarity">
    <text evidence="8">Belongs to the 4Fe4S bacterial-type ferredoxin family. RnfC subfamily.</text>
</comment>
<feature type="binding site" evidence="8">
    <location>
        <position position="401"/>
    </location>
    <ligand>
        <name>[4Fe-4S] cluster</name>
        <dbReference type="ChEBI" id="CHEBI:49883"/>
        <label>1</label>
    </ligand>
</feature>
<keyword evidence="8" id="KW-0472">Membrane</keyword>
<feature type="binding site" evidence="8">
    <location>
        <position position="437"/>
    </location>
    <ligand>
        <name>[4Fe-4S] cluster</name>
        <dbReference type="ChEBI" id="CHEBI:49883"/>
        <label>2</label>
    </ligand>
</feature>
<keyword evidence="3 8" id="KW-0479">Metal-binding</keyword>
<comment type="subunit">
    <text evidence="8">The complex is composed of six subunits: RnfA, RnfB, RnfC, RnfD, RnfE and RnfG.</text>
</comment>
<dbReference type="SUPFAM" id="SSF46548">
    <property type="entry name" value="alpha-helical ferredoxin"/>
    <property type="match status" value="1"/>
</dbReference>
<dbReference type="OrthoDB" id="9767754at2"/>
<accession>A0A0A1YKS0</accession>
<dbReference type="Gene3D" id="3.40.50.11540">
    <property type="entry name" value="NADH-ubiquinone oxidoreductase 51kDa subunit"/>
    <property type="match status" value="1"/>
</dbReference>
<dbReference type="STRING" id="1395571.TMS3_0117520"/>
<reference evidence="10 11" key="1">
    <citation type="journal article" date="2014" name="Genome Announc.">
        <title>Draft Genome Sequence of Petroleum Oil-Degrading Marine Bacterium Pseudomonas taeanensis Strain MS-3, Isolated from a Crude Oil-Contaminated Seashore.</title>
        <authorList>
            <person name="Lee S.Y."/>
            <person name="Kim S.H."/>
            <person name="Lee D.G."/>
            <person name="Shin S."/>
            <person name="Yun S.H."/>
            <person name="Choi C.W."/>
            <person name="Chung Y.H."/>
            <person name="Choi J.S."/>
            <person name="Kahng H.Y."/>
            <person name="Kim S.I."/>
        </authorList>
    </citation>
    <scope>NUCLEOTIDE SEQUENCE [LARGE SCALE GENOMIC DNA]</scope>
    <source>
        <strain evidence="10 11">MS-3</strain>
    </source>
</reference>
<keyword evidence="4 8" id="KW-0677">Repeat</keyword>
<evidence type="ECO:0000313" key="11">
    <source>
        <dbReference type="Proteomes" id="UP000030063"/>
    </source>
</evidence>
<dbReference type="InterPro" id="IPR017896">
    <property type="entry name" value="4Fe4S_Fe-S-bd"/>
</dbReference>
<evidence type="ECO:0000256" key="3">
    <source>
        <dbReference type="ARBA" id="ARBA00022723"/>
    </source>
</evidence>
<keyword evidence="5 8" id="KW-0249">Electron transport</keyword>
<dbReference type="Pfam" id="PF01512">
    <property type="entry name" value="Complex1_51K"/>
    <property type="match status" value="1"/>
</dbReference>
<evidence type="ECO:0000256" key="8">
    <source>
        <dbReference type="HAMAP-Rule" id="MF_00461"/>
    </source>
</evidence>
<dbReference type="GO" id="GO:0022900">
    <property type="term" value="P:electron transport chain"/>
    <property type="evidence" value="ECO:0007669"/>
    <property type="project" value="UniProtKB-UniRule"/>
</dbReference>
<dbReference type="Gene3D" id="3.30.70.20">
    <property type="match status" value="1"/>
</dbReference>
<comment type="cofactor">
    <cofactor evidence="8">
        <name>[4Fe-4S] cluster</name>
        <dbReference type="ChEBI" id="CHEBI:49883"/>
    </cofactor>
    <text evidence="8">Binds 2 [4Fe-4S] clusters per subunit.</text>
</comment>
<dbReference type="HAMAP" id="MF_00461">
    <property type="entry name" value="RsxC_RnfC"/>
    <property type="match status" value="1"/>
</dbReference>
<gene>
    <name evidence="8" type="primary">rnfC</name>
    <name evidence="10" type="ORF">TMS3_0117520</name>
</gene>
<feature type="domain" description="4Fe-4S ferredoxin-type" evidence="9">
    <location>
        <begin position="388"/>
        <end position="418"/>
    </location>
</feature>
<evidence type="ECO:0000256" key="5">
    <source>
        <dbReference type="ARBA" id="ARBA00022982"/>
    </source>
</evidence>
<keyword evidence="1 8" id="KW-0813">Transport</keyword>
<evidence type="ECO:0000256" key="1">
    <source>
        <dbReference type="ARBA" id="ARBA00022448"/>
    </source>
</evidence>
<dbReference type="SUPFAM" id="SSF142019">
    <property type="entry name" value="Nqo1 FMN-binding domain-like"/>
    <property type="match status" value="1"/>
</dbReference>
<evidence type="ECO:0000256" key="4">
    <source>
        <dbReference type="ARBA" id="ARBA00022737"/>
    </source>
</evidence>
<dbReference type="Pfam" id="PF12838">
    <property type="entry name" value="Fer4_7"/>
    <property type="match status" value="1"/>
</dbReference>
<dbReference type="GO" id="GO:0051539">
    <property type="term" value="F:4 iron, 4 sulfur cluster binding"/>
    <property type="evidence" value="ECO:0007669"/>
    <property type="project" value="UniProtKB-KW"/>
</dbReference>
<dbReference type="InterPro" id="IPR011538">
    <property type="entry name" value="Nuo51_FMN-bd"/>
</dbReference>
<organism evidence="10 11">
    <name type="scientific">Pseudomonas taeanensis MS-3</name>
    <dbReference type="NCBI Taxonomy" id="1395571"/>
    <lineage>
        <taxon>Bacteria</taxon>
        <taxon>Pseudomonadati</taxon>
        <taxon>Pseudomonadota</taxon>
        <taxon>Gammaproteobacteria</taxon>
        <taxon>Pseudomonadales</taxon>
        <taxon>Pseudomonadaceae</taxon>
        <taxon>Pseudomonas</taxon>
    </lineage>
</organism>
<feature type="binding site" evidence="8">
    <location>
        <position position="447"/>
    </location>
    <ligand>
        <name>[4Fe-4S] cluster</name>
        <dbReference type="ChEBI" id="CHEBI:49883"/>
        <label>1</label>
    </ligand>
</feature>
<proteinExistence type="inferred from homology"/>
<dbReference type="RefSeq" id="WP_025166496.1">
    <property type="nucleotide sequence ID" value="NZ_AWSQ01000004.1"/>
</dbReference>
<protein>
    <recommendedName>
        <fullName evidence="8">Ion-translocating oxidoreductase complex subunit C</fullName>
        <ecNumber evidence="8">7.-.-.-</ecNumber>
    </recommendedName>
    <alternativeName>
        <fullName evidence="8">Rnf electron transport complex subunit C</fullName>
    </alternativeName>
</protein>
<keyword evidence="8" id="KW-0997">Cell inner membrane</keyword>
<dbReference type="EMBL" id="AWSQ01000004">
    <property type="protein sequence ID" value="KFX69259.1"/>
    <property type="molecule type" value="Genomic_DNA"/>
</dbReference>
<keyword evidence="11" id="KW-1185">Reference proteome</keyword>
<evidence type="ECO:0000313" key="10">
    <source>
        <dbReference type="EMBL" id="KFX69259.1"/>
    </source>
</evidence>
<keyword evidence="8" id="KW-1278">Translocase</keyword>
<sequence length="466" mass="49693">MSSHSFPIAERMQPALLGQRQSPATPFWRRLISIATPAPHHWRGGLKLKGYKHLSNSTPIAPLPAGHMLLAIPLERGRRCAEPCVQPGQYVRKGEVIGMGDGNTPWVHASTSGTVQQIGPTFAADSAEPVLAVTLRADGLDQWLTRPVLVPPQTPEALVERALQMGIVGLGGAGFPTGLKLAGAQQPDLLLINGAECEPFLTCDDRLMRERAETLIETADYLATLLGIEQTRFGVETNKPEAMAALRTASRQARTSVEICPLPTRYPAGGQPLMIKSLSGRNLAPGARPAEIGVLALNVATLHALGRAVFHAEPLITRVLTLTGGCERPGNVEVPIGYPVIALRAVAGAFAESQLTQVGGPMMGQPLPDPSAVISKTSSCLIFGAERYLPAAEPAGSCIRCNRCVDVCPMSLRPLDLYSAAQSQDQASLQALQLDACIECGSCTSSCPSNLPLRDSFRQSKMEMRQ</sequence>
<feature type="domain" description="4Fe-4S ferredoxin-type" evidence="9">
    <location>
        <begin position="428"/>
        <end position="457"/>
    </location>
</feature>
<dbReference type="GO" id="GO:0009055">
    <property type="term" value="F:electron transfer activity"/>
    <property type="evidence" value="ECO:0007669"/>
    <property type="project" value="InterPro"/>
</dbReference>
<dbReference type="InterPro" id="IPR010208">
    <property type="entry name" value="Ion_transpt_RnfC/RsxC"/>
</dbReference>
<evidence type="ECO:0000256" key="7">
    <source>
        <dbReference type="ARBA" id="ARBA00023014"/>
    </source>
</evidence>
<dbReference type="PROSITE" id="PS51379">
    <property type="entry name" value="4FE4S_FER_2"/>
    <property type="match status" value="2"/>
</dbReference>
<dbReference type="EC" id="7.-.-.-" evidence="8"/>
<dbReference type="GO" id="GO:0005886">
    <property type="term" value="C:plasma membrane"/>
    <property type="evidence" value="ECO:0007669"/>
    <property type="project" value="UniProtKB-SubCell"/>
</dbReference>
<keyword evidence="2 8" id="KW-0004">4Fe-4S</keyword>
<dbReference type="PANTHER" id="PTHR43034:SF2">
    <property type="entry name" value="ION-TRANSLOCATING OXIDOREDUCTASE COMPLEX SUBUNIT C"/>
    <property type="match status" value="1"/>
</dbReference>
<feature type="binding site" evidence="8">
    <location>
        <position position="404"/>
    </location>
    <ligand>
        <name>[4Fe-4S] cluster</name>
        <dbReference type="ChEBI" id="CHEBI:49883"/>
        <label>1</label>
    </ligand>
</feature>
<dbReference type="InterPro" id="IPR026902">
    <property type="entry name" value="RnfC_N"/>
</dbReference>
<comment type="function">
    <text evidence="8">Part of a membrane-bound complex that couples electron transfer with translocation of ions across the membrane.</text>
</comment>
<feature type="binding site" evidence="8">
    <location>
        <position position="440"/>
    </location>
    <ligand>
        <name>[4Fe-4S] cluster</name>
        <dbReference type="ChEBI" id="CHEBI:49883"/>
        <label>2</label>
    </ligand>
</feature>
<dbReference type="GO" id="GO:0046872">
    <property type="term" value="F:metal ion binding"/>
    <property type="evidence" value="ECO:0007669"/>
    <property type="project" value="UniProtKB-KW"/>
</dbReference>
<evidence type="ECO:0000256" key="2">
    <source>
        <dbReference type="ARBA" id="ARBA00022485"/>
    </source>
</evidence>
<dbReference type="NCBIfam" id="NF003454">
    <property type="entry name" value="PRK05035.1"/>
    <property type="match status" value="1"/>
</dbReference>
<dbReference type="PANTHER" id="PTHR43034">
    <property type="entry name" value="ION-TRANSLOCATING OXIDOREDUCTASE COMPLEX SUBUNIT C"/>
    <property type="match status" value="1"/>
</dbReference>
<comment type="subcellular location">
    <subcellularLocation>
        <location evidence="8">Cell inner membrane</location>
        <topology evidence="8">Peripheral membrane protein</topology>
    </subcellularLocation>
</comment>
<dbReference type="Proteomes" id="UP000030063">
    <property type="component" value="Unassembled WGS sequence"/>
</dbReference>
<keyword evidence="7 8" id="KW-0411">Iron-sulfur</keyword>
<name>A0A0A1YKS0_9PSED</name>
<keyword evidence="6 8" id="KW-0408">Iron</keyword>
<keyword evidence="8" id="KW-1003">Cell membrane</keyword>
<dbReference type="SUPFAM" id="SSF142984">
    <property type="entry name" value="Nqo1 middle domain-like"/>
    <property type="match status" value="1"/>
</dbReference>
<dbReference type="InterPro" id="IPR037225">
    <property type="entry name" value="Nuo51_FMN-bd_sf"/>
</dbReference>